<dbReference type="Proteomes" id="UP001562357">
    <property type="component" value="Unassembled WGS sequence"/>
</dbReference>
<organism evidence="7 8">
    <name type="scientific">Epichloe bromicola</name>
    <dbReference type="NCBI Taxonomy" id="79588"/>
    <lineage>
        <taxon>Eukaryota</taxon>
        <taxon>Fungi</taxon>
        <taxon>Dikarya</taxon>
        <taxon>Ascomycota</taxon>
        <taxon>Pezizomycotina</taxon>
        <taxon>Sordariomycetes</taxon>
        <taxon>Hypocreomycetidae</taxon>
        <taxon>Hypocreales</taxon>
        <taxon>Clavicipitaceae</taxon>
        <taxon>Epichloe</taxon>
    </lineage>
</organism>
<keyword evidence="6" id="KW-0472">Membrane</keyword>
<dbReference type="InterPro" id="IPR011990">
    <property type="entry name" value="TPR-like_helical_dom_sf"/>
</dbReference>
<evidence type="ECO:0000256" key="6">
    <source>
        <dbReference type="SAM" id="Phobius"/>
    </source>
</evidence>
<dbReference type="Pfam" id="PF13812">
    <property type="entry name" value="PPR_3"/>
    <property type="match status" value="1"/>
</dbReference>
<dbReference type="InterPro" id="IPR002885">
    <property type="entry name" value="PPR_rpt"/>
</dbReference>
<dbReference type="PROSITE" id="PS51375">
    <property type="entry name" value="PPR"/>
    <property type="match status" value="1"/>
</dbReference>
<evidence type="ECO:0008006" key="9">
    <source>
        <dbReference type="Google" id="ProtNLM"/>
    </source>
</evidence>
<gene>
    <name evidence="7" type="primary">g4197</name>
    <name evidence="7" type="ORF">EsDP_00004197</name>
</gene>
<evidence type="ECO:0000256" key="3">
    <source>
        <dbReference type="ARBA" id="ARBA00044493"/>
    </source>
</evidence>
<evidence type="ECO:0000256" key="4">
    <source>
        <dbReference type="ARBA" id="ARBA00044511"/>
    </source>
</evidence>
<accession>A0ABQ0CR11</accession>
<comment type="caution">
    <text evidence="7">The sequence shown here is derived from an EMBL/GenBank/DDBJ whole genome shotgun (WGS) entry which is preliminary data.</text>
</comment>
<dbReference type="EMBL" id="BAAFGZ010000154">
    <property type="protein sequence ID" value="GAB0135875.1"/>
    <property type="molecule type" value="Genomic_DNA"/>
</dbReference>
<reference evidence="8" key="1">
    <citation type="submission" date="2024-06" db="EMBL/GenBank/DDBJ databases">
        <title>Draft Genome Sequences of Epichloe bromicola Strains Isolated from Elymus ciliaris.</title>
        <authorList>
            <consortium name="Epichloe bromicola genome sequencing consortium"/>
            <person name="Miura A."/>
            <person name="Imano S."/>
            <person name="Ashida A."/>
            <person name="Sato I."/>
            <person name="Chiba S."/>
            <person name="Tanaka A."/>
            <person name="Camagna M."/>
            <person name="Takemoto D."/>
        </authorList>
    </citation>
    <scope>NUCLEOTIDE SEQUENCE [LARGE SCALE GENOMIC DNA]</scope>
    <source>
        <strain evidence="8">DP</strain>
    </source>
</reference>
<comment type="subunit">
    <text evidence="4">Binds to mitochondrial small subunit 15S rRNA.</text>
</comment>
<keyword evidence="6" id="KW-1133">Transmembrane helix</keyword>
<protein>
    <recommendedName>
        <fullName evidence="9">Pentatricopeptide repeat domain-containing protein</fullName>
    </recommendedName>
</protein>
<name>A0ABQ0CR11_9HYPO</name>
<comment type="similarity">
    <text evidence="1">Belongs to the CCM1 family.</text>
</comment>
<dbReference type="Gene3D" id="1.25.40.10">
    <property type="entry name" value="Tetratricopeptide repeat domain"/>
    <property type="match status" value="2"/>
</dbReference>
<keyword evidence="8" id="KW-1185">Reference proteome</keyword>
<feature type="repeat" description="PPR" evidence="5">
    <location>
        <begin position="558"/>
        <end position="592"/>
    </location>
</feature>
<evidence type="ECO:0000256" key="2">
    <source>
        <dbReference type="ARBA" id="ARBA00022737"/>
    </source>
</evidence>
<evidence type="ECO:0000256" key="1">
    <source>
        <dbReference type="ARBA" id="ARBA00006192"/>
    </source>
</evidence>
<dbReference type="PANTHER" id="PTHR47447:SF17">
    <property type="entry name" value="OS12G0638900 PROTEIN"/>
    <property type="match status" value="1"/>
</dbReference>
<dbReference type="PANTHER" id="PTHR47447">
    <property type="entry name" value="OS03G0856100 PROTEIN"/>
    <property type="match status" value="1"/>
</dbReference>
<evidence type="ECO:0000313" key="7">
    <source>
        <dbReference type="EMBL" id="GAB0135875.1"/>
    </source>
</evidence>
<proteinExistence type="inferred from homology"/>
<comment type="function">
    <text evidence="3">Regulates mitochondrial small subunit maturation by controlling 15S rRNA 5'-end processing. Localizes to the 5' precursor of the 15S rRNA in a position that is subsequently occupied by mS47 in the mature yeast mtSSU. Uses structure and sequence-specific RNA recognition, binding to a single-stranded region of the precursor and specifically recognizing bases -6 to -1. The exchange of Ccm1 for mS47 is coupled to the irreversible removal of precursor rRNA that is accompanied by conformational changes of the mitoribosomal proteins uS5m and mS26. These conformational changes signal completion of 5'-end rRNA processing through protection of the mature 5'-end of the 15S rRNA and stabilization of mS47. The removal of the 5' precursor together with the dissociation of Ccm1 may be catalyzed by the 5'-3' exoribonuclease Pet127. Involved in the specific removal of group I introns in mitochondrial encoded transcripts.</text>
</comment>
<keyword evidence="6" id="KW-0812">Transmembrane</keyword>
<keyword evidence="2" id="KW-0677">Repeat</keyword>
<evidence type="ECO:0000256" key="5">
    <source>
        <dbReference type="PROSITE-ProRule" id="PRU00708"/>
    </source>
</evidence>
<evidence type="ECO:0000313" key="8">
    <source>
        <dbReference type="Proteomes" id="UP001562357"/>
    </source>
</evidence>
<feature type="transmembrane region" description="Helical" evidence="6">
    <location>
        <begin position="597"/>
        <end position="622"/>
    </location>
</feature>
<sequence>MSLGIKSIWRTGPRSIGTLGTLPQRTLALRVGESTSSFSTSHSNNNHKIAQSIVSGPYDRYQASNEPISDLRTRVEVLQTKHSRNVFLRNAFRETTPAIRERVERKRNSPYVPTARHYPYLEAARSSQSHSNRVARVQVGIDAIWENFDQRVPDWMETFNLLKRMMPKRTDAPNMAAVRVVLPSTWDFPVRNKRVEFLDTATGLATKLRVTANYKIPNCKIPSALVLRGESSVLTKAADELIKICPDVEIFKLGEVATFDYMAKRLWPSIDNAADGGSSLPPRNRDSIWVHKEVQTYWIEKPYEQTPKPSVWTKESFETYITALVCGRLRSHLALKYYRQPREDGKLIDTDGIRVQLILNAFEDPSARECITPSVLKLALAFMAQKGGHRASADRLFTLAEKWGLPMDTEMFNIILDGYVSKRDAAFFHRFLQKMEIRYFYPNARTWLHFLKLVQRDDERRQIIVAMYEIGLFEDPATRRGIAQTMAGHDSYAAFKAGKTLDHFMADQAMRYGDDWFTSGAMNPILKEFLRFYGNSAISVESFQTLMKRPFEDGRALDISTFHAILETCLENKDWTTALWTLSHMHDQSCEPNHRTYSLLTSLAIITGAPCTLGVIFFYGLLERKLREPARRIMQAVLLRRLLFKSPFRIFSRKTASLLKRKKIPKEASAVAGVEWAILSSLDGYKPVKSLGAALDITWRTMDLPSIWKAKQRACKDYDSSKDSTTHDYAIKLRDGRDQRPPVTVHLDTAFDPDSMIRKRVATQTSTSDIANPAAKLEI</sequence>